<dbReference type="Gene3D" id="1.10.10.10">
    <property type="entry name" value="Winged helix-like DNA-binding domain superfamily/Winged helix DNA-binding domain"/>
    <property type="match status" value="1"/>
</dbReference>
<keyword evidence="3" id="KW-1185">Reference proteome</keyword>
<comment type="caution">
    <text evidence="2">The sequence shown here is derived from an EMBL/GenBank/DDBJ whole genome shotgun (WGS) entry which is preliminary data.</text>
</comment>
<reference evidence="2" key="1">
    <citation type="submission" date="2022-12" db="EMBL/GenBank/DDBJ databases">
        <title>Reference genome sequencing for broad-spectrum identification of bacterial and archaeal isolates by mass spectrometry.</title>
        <authorList>
            <person name="Sekiguchi Y."/>
            <person name="Tourlousse D.M."/>
        </authorList>
    </citation>
    <scope>NUCLEOTIDE SEQUENCE</scope>
    <source>
        <strain evidence="2">10succ1</strain>
    </source>
</reference>
<dbReference type="PANTHER" id="PTHR33169">
    <property type="entry name" value="PADR-FAMILY TRANSCRIPTIONAL REGULATOR"/>
    <property type="match status" value="1"/>
</dbReference>
<dbReference type="AlphaFoldDB" id="A0A9W6GL39"/>
<sequence length="104" mass="12066">MKNKILRKLFLGFIQVHILGHGARGEFYGSWLIEHLKDHGYNMSPGTIYPILHKMEKEGLLEVEERVVEGKKRKYYRSTPLGCEVLKEARIKARELVKGGDRDD</sequence>
<dbReference type="EMBL" id="BSDY01000007">
    <property type="protein sequence ID" value="GLI56212.1"/>
    <property type="molecule type" value="Genomic_DNA"/>
</dbReference>
<dbReference type="SUPFAM" id="SSF46785">
    <property type="entry name" value="Winged helix' DNA-binding domain"/>
    <property type="match status" value="1"/>
</dbReference>
<name>A0A9W6GL39_9FUSO</name>
<dbReference type="Proteomes" id="UP001144471">
    <property type="component" value="Unassembled WGS sequence"/>
</dbReference>
<dbReference type="InterPro" id="IPR005149">
    <property type="entry name" value="Tscrpt_reg_PadR_N"/>
</dbReference>
<dbReference type="RefSeq" id="WP_281835198.1">
    <property type="nucleotide sequence ID" value="NZ_BSDY01000007.1"/>
</dbReference>
<dbReference type="InterPro" id="IPR036388">
    <property type="entry name" value="WH-like_DNA-bd_sf"/>
</dbReference>
<evidence type="ECO:0000313" key="2">
    <source>
        <dbReference type="EMBL" id="GLI56212.1"/>
    </source>
</evidence>
<dbReference type="InterPro" id="IPR036390">
    <property type="entry name" value="WH_DNA-bd_sf"/>
</dbReference>
<evidence type="ECO:0000259" key="1">
    <source>
        <dbReference type="Pfam" id="PF03551"/>
    </source>
</evidence>
<proteinExistence type="predicted"/>
<dbReference type="InterPro" id="IPR052509">
    <property type="entry name" value="Metal_resp_DNA-bind_regulator"/>
</dbReference>
<dbReference type="Pfam" id="PF03551">
    <property type="entry name" value="PadR"/>
    <property type="match status" value="1"/>
</dbReference>
<feature type="domain" description="Transcription regulator PadR N-terminal" evidence="1">
    <location>
        <begin position="18"/>
        <end position="88"/>
    </location>
</feature>
<evidence type="ECO:0000313" key="3">
    <source>
        <dbReference type="Proteomes" id="UP001144471"/>
    </source>
</evidence>
<organism evidence="2 3">
    <name type="scientific">Propionigenium maris DSM 9537</name>
    <dbReference type="NCBI Taxonomy" id="1123000"/>
    <lineage>
        <taxon>Bacteria</taxon>
        <taxon>Fusobacteriati</taxon>
        <taxon>Fusobacteriota</taxon>
        <taxon>Fusobacteriia</taxon>
        <taxon>Fusobacteriales</taxon>
        <taxon>Fusobacteriaceae</taxon>
        <taxon>Propionigenium</taxon>
    </lineage>
</organism>
<dbReference type="PANTHER" id="PTHR33169:SF14">
    <property type="entry name" value="TRANSCRIPTIONAL REGULATOR RV3488"/>
    <property type="match status" value="1"/>
</dbReference>
<protein>
    <submittedName>
        <fullName evidence="2">PadR family transcriptional regulator</fullName>
    </submittedName>
</protein>
<accession>A0A9W6GL39</accession>
<gene>
    <name evidence="2" type="ORF">PM10SUCC1_17260</name>
</gene>